<dbReference type="InterPro" id="IPR050228">
    <property type="entry name" value="Carboxylesterase_BioH"/>
</dbReference>
<dbReference type="PANTHER" id="PTHR43194:SF2">
    <property type="entry name" value="PEROXISOMAL MEMBRANE PROTEIN LPX1"/>
    <property type="match status" value="1"/>
</dbReference>
<dbReference type="AlphaFoldDB" id="B8ESD1"/>
<name>B8ESD1_METSB</name>
<dbReference type="Gene3D" id="3.40.50.1820">
    <property type="entry name" value="alpha/beta hydrolase"/>
    <property type="match status" value="1"/>
</dbReference>
<evidence type="ECO:0000259" key="1">
    <source>
        <dbReference type="Pfam" id="PF12697"/>
    </source>
</evidence>
<dbReference type="KEGG" id="msl:Msil_0851"/>
<keyword evidence="3" id="KW-1185">Reference proteome</keyword>
<dbReference type="PANTHER" id="PTHR43194">
    <property type="entry name" value="HYDROLASE ALPHA/BETA FOLD FAMILY"/>
    <property type="match status" value="1"/>
</dbReference>
<dbReference type="SUPFAM" id="SSF53474">
    <property type="entry name" value="alpha/beta-Hydrolases"/>
    <property type="match status" value="1"/>
</dbReference>
<organism evidence="2 3">
    <name type="scientific">Methylocella silvestris (strain DSM 15510 / CIP 108128 / LMG 27833 / NCIMB 13906 / BL2)</name>
    <dbReference type="NCBI Taxonomy" id="395965"/>
    <lineage>
        <taxon>Bacteria</taxon>
        <taxon>Pseudomonadati</taxon>
        <taxon>Pseudomonadota</taxon>
        <taxon>Alphaproteobacteria</taxon>
        <taxon>Hyphomicrobiales</taxon>
        <taxon>Beijerinckiaceae</taxon>
        <taxon>Methylocella</taxon>
    </lineage>
</organism>
<sequence length="308" mass="33272">MASPDLSPSPAAPLSVPFHERFFASDDGLKLFLRDYGSAQDPGLPVMCLSGLSRNSADFGPLASALTEGLAGGRRRRVLALDYRGRGRSDYDPDYRHYSFAIEHNDIFTALSVSGVERAVFIGTSRGGLHALMLATAHPSLAAGIVLNDIGPVLDRAGLARIRGYIGKVPPPQSLTEAVAALKRTMSAHFTLSDDEWAAYAKITFTDENGCFCRRYDPQLANAIDDLDPDNPPPPLWDAFDALRQAPLMIVRGETSDLLSEETLAEMVRRRPYAQTYTAAGQGHPALLLDQVSIGRIAAFVASVDELG</sequence>
<dbReference type="GO" id="GO:0016787">
    <property type="term" value="F:hydrolase activity"/>
    <property type="evidence" value="ECO:0007669"/>
    <property type="project" value="UniProtKB-KW"/>
</dbReference>
<evidence type="ECO:0000313" key="3">
    <source>
        <dbReference type="Proteomes" id="UP000002257"/>
    </source>
</evidence>
<dbReference type="HOGENOM" id="CLU_020336_1_1_5"/>
<dbReference type="InterPro" id="IPR029058">
    <property type="entry name" value="AB_hydrolase_fold"/>
</dbReference>
<accession>B8ESD1</accession>
<keyword evidence="2" id="KW-0378">Hydrolase</keyword>
<reference evidence="2 3" key="1">
    <citation type="journal article" date="2010" name="J. Bacteriol.">
        <title>Complete genome sequence of the aerobic facultative methanotroph Methylocella silvestris BL2.</title>
        <authorList>
            <person name="Chen Y."/>
            <person name="Crombie A."/>
            <person name="Rahman M.T."/>
            <person name="Dedysh S.N."/>
            <person name="Liesack W."/>
            <person name="Stott M.B."/>
            <person name="Alam M."/>
            <person name="Theisen A.R."/>
            <person name="Murrell J.C."/>
            <person name="Dunfield P.F."/>
        </authorList>
    </citation>
    <scope>NUCLEOTIDE SEQUENCE [LARGE SCALE GENOMIC DNA]</scope>
    <source>
        <strain evidence="3">DSM 15510 / CIP 108128 / LMG 27833 / NCIMB 13906 / BL2</strain>
    </source>
</reference>
<dbReference type="InterPro" id="IPR000073">
    <property type="entry name" value="AB_hydrolase_1"/>
</dbReference>
<evidence type="ECO:0000313" key="2">
    <source>
        <dbReference type="EMBL" id="ACK49821.1"/>
    </source>
</evidence>
<gene>
    <name evidence="2" type="ordered locus">Msil_0851</name>
</gene>
<dbReference type="STRING" id="395965.Msil_0851"/>
<proteinExistence type="predicted"/>
<protein>
    <submittedName>
        <fullName evidence="2">Alpha/beta hydrolase fold protein</fullName>
    </submittedName>
</protein>
<dbReference type="OrthoDB" id="9791366at2"/>
<feature type="domain" description="AB hydrolase-1" evidence="1">
    <location>
        <begin position="48"/>
        <end position="289"/>
    </location>
</feature>
<dbReference type="EMBL" id="CP001280">
    <property type="protein sequence ID" value="ACK49821.1"/>
    <property type="molecule type" value="Genomic_DNA"/>
</dbReference>
<dbReference type="eggNOG" id="COG1073">
    <property type="taxonomic scope" value="Bacteria"/>
</dbReference>
<dbReference type="RefSeq" id="WP_012589891.1">
    <property type="nucleotide sequence ID" value="NC_011666.1"/>
</dbReference>
<dbReference type="Proteomes" id="UP000002257">
    <property type="component" value="Chromosome"/>
</dbReference>
<dbReference type="Pfam" id="PF12697">
    <property type="entry name" value="Abhydrolase_6"/>
    <property type="match status" value="1"/>
</dbReference>